<feature type="transmembrane region" description="Helical" evidence="1">
    <location>
        <begin position="90"/>
        <end position="113"/>
    </location>
</feature>
<keyword evidence="1" id="KW-1133">Transmembrane helix</keyword>
<proteinExistence type="predicted"/>
<name>A0A317ZT32_9MICO</name>
<organism evidence="2 3">
    <name type="scientific">Cryobacterium arcticum</name>
    <dbReference type="NCBI Taxonomy" id="670052"/>
    <lineage>
        <taxon>Bacteria</taxon>
        <taxon>Bacillati</taxon>
        <taxon>Actinomycetota</taxon>
        <taxon>Actinomycetes</taxon>
        <taxon>Micrococcales</taxon>
        <taxon>Microbacteriaceae</taxon>
        <taxon>Cryobacterium</taxon>
    </lineage>
</organism>
<sequence>MPVNLAEFVPDDGSRRVQRTIGTLKVMSVIALVGGAVGMLGAVLRRDLGDIELAAFVSISIVLLIVACAFPVALLVLGRRHRHREATRSVAGSATVWGVICVSLGVLAVGPALGNSVVGAIEDAAVRSSSPTPAETEFTPDEVRAQAESLLTDLAAVAGGAVPDTLLPGEDAPGLRSEPCQLSNLGPGVIISSSGDRYDTPGDPLAALDAVEAYWRDAGYEPRRSGGDTTVDRIHPQVRVSGGAIERVGVYATDDIGYNLIIEYESICVAE</sequence>
<comment type="caution">
    <text evidence="2">The sequence shown here is derived from an EMBL/GenBank/DDBJ whole genome shotgun (WGS) entry which is preliminary data.</text>
</comment>
<accession>A0A317ZT32</accession>
<dbReference type="AlphaFoldDB" id="A0A317ZT32"/>
<gene>
    <name evidence="2" type="ORF">CTB96_14465</name>
</gene>
<keyword evidence="1" id="KW-0472">Membrane</keyword>
<evidence type="ECO:0000256" key="1">
    <source>
        <dbReference type="SAM" id="Phobius"/>
    </source>
</evidence>
<dbReference type="EMBL" id="QHLY01000012">
    <property type="protein sequence ID" value="PXA67874.1"/>
    <property type="molecule type" value="Genomic_DNA"/>
</dbReference>
<keyword evidence="3" id="KW-1185">Reference proteome</keyword>
<keyword evidence="1" id="KW-0812">Transmembrane</keyword>
<dbReference type="Proteomes" id="UP000246722">
    <property type="component" value="Unassembled WGS sequence"/>
</dbReference>
<feature type="transmembrane region" description="Helical" evidence="1">
    <location>
        <begin position="24"/>
        <end position="44"/>
    </location>
</feature>
<reference evidence="2 3" key="1">
    <citation type="submission" date="2018-05" db="EMBL/GenBank/DDBJ databases">
        <title>Genetic diversity of glacier-inhabiting Cryobacterium bacteria in China and description of Cryobacterium mengkeensis sp. nov. and Arthrobacter glacialis sp. nov.</title>
        <authorList>
            <person name="Liu Q."/>
            <person name="Xin Y.-H."/>
        </authorList>
    </citation>
    <scope>NUCLEOTIDE SEQUENCE [LARGE SCALE GENOMIC DNA]</scope>
    <source>
        <strain evidence="2 3">SK-1</strain>
    </source>
</reference>
<protein>
    <submittedName>
        <fullName evidence="2">Uncharacterized protein</fullName>
    </submittedName>
</protein>
<evidence type="ECO:0000313" key="2">
    <source>
        <dbReference type="EMBL" id="PXA67874.1"/>
    </source>
</evidence>
<evidence type="ECO:0000313" key="3">
    <source>
        <dbReference type="Proteomes" id="UP000246722"/>
    </source>
</evidence>
<feature type="transmembrane region" description="Helical" evidence="1">
    <location>
        <begin position="56"/>
        <end position="78"/>
    </location>
</feature>